<keyword evidence="1" id="KW-0479">Metal-binding</keyword>
<dbReference type="GO" id="GO:0000981">
    <property type="term" value="F:DNA-binding transcription factor activity, RNA polymerase II-specific"/>
    <property type="evidence" value="ECO:0007669"/>
    <property type="project" value="InterPro"/>
</dbReference>
<name>A0A423X3A9_9PEZI</name>
<feature type="region of interest" description="Disordered" evidence="6">
    <location>
        <begin position="1"/>
        <end position="24"/>
    </location>
</feature>
<evidence type="ECO:0000256" key="6">
    <source>
        <dbReference type="SAM" id="MobiDB-lite"/>
    </source>
</evidence>
<protein>
    <recommendedName>
        <fullName evidence="7">Zn(2)-C6 fungal-type domain-containing protein</fullName>
    </recommendedName>
</protein>
<evidence type="ECO:0000313" key="9">
    <source>
        <dbReference type="Proteomes" id="UP000283895"/>
    </source>
</evidence>
<evidence type="ECO:0000256" key="3">
    <source>
        <dbReference type="ARBA" id="ARBA00023015"/>
    </source>
</evidence>
<evidence type="ECO:0000256" key="4">
    <source>
        <dbReference type="ARBA" id="ARBA00023163"/>
    </source>
</evidence>
<evidence type="ECO:0000256" key="1">
    <source>
        <dbReference type="ARBA" id="ARBA00022723"/>
    </source>
</evidence>
<dbReference type="PROSITE" id="PS50048">
    <property type="entry name" value="ZN2_CY6_FUNGAL_2"/>
    <property type="match status" value="1"/>
</dbReference>
<keyword evidence="9" id="KW-1185">Reference proteome</keyword>
<evidence type="ECO:0000256" key="5">
    <source>
        <dbReference type="ARBA" id="ARBA00023242"/>
    </source>
</evidence>
<dbReference type="Gene3D" id="4.10.240.10">
    <property type="entry name" value="Zn(2)-C6 fungal-type DNA-binding domain"/>
    <property type="match status" value="1"/>
</dbReference>
<feature type="domain" description="Zn(2)-C6 fungal-type" evidence="7">
    <location>
        <begin position="33"/>
        <end position="60"/>
    </location>
</feature>
<feature type="region of interest" description="Disordered" evidence="6">
    <location>
        <begin position="142"/>
        <end position="176"/>
    </location>
</feature>
<dbReference type="OrthoDB" id="40579at2759"/>
<dbReference type="STRING" id="356882.A0A423X3A9"/>
<dbReference type="PROSITE" id="PS00463">
    <property type="entry name" value="ZN2_CY6_FUNGAL_1"/>
    <property type="match status" value="1"/>
</dbReference>
<dbReference type="InterPro" id="IPR036864">
    <property type="entry name" value="Zn2-C6_fun-type_DNA-bd_sf"/>
</dbReference>
<dbReference type="EMBL" id="LKEA01000003">
    <property type="protein sequence ID" value="ROW10165.1"/>
    <property type="molecule type" value="Genomic_DNA"/>
</dbReference>
<feature type="region of interest" description="Disordered" evidence="6">
    <location>
        <begin position="650"/>
        <end position="674"/>
    </location>
</feature>
<evidence type="ECO:0000313" key="8">
    <source>
        <dbReference type="EMBL" id="ROW10165.1"/>
    </source>
</evidence>
<gene>
    <name evidence="8" type="ORF">VMCG_01857</name>
</gene>
<comment type="caution">
    <text evidence="8">The sequence shown here is derived from an EMBL/GenBank/DDBJ whole genome shotgun (WGS) entry which is preliminary data.</text>
</comment>
<keyword evidence="4" id="KW-0804">Transcription</keyword>
<keyword evidence="3" id="KW-0805">Transcription regulation</keyword>
<reference evidence="8 9" key="1">
    <citation type="submission" date="2015-09" db="EMBL/GenBank/DDBJ databases">
        <title>Host preference determinants of Valsa canker pathogens revealed by comparative genomics.</title>
        <authorList>
            <person name="Yin Z."/>
            <person name="Huang L."/>
        </authorList>
    </citation>
    <scope>NUCLEOTIDE SEQUENCE [LARGE SCALE GENOMIC DNA]</scope>
    <source>
        <strain evidence="8 9">03-1</strain>
    </source>
</reference>
<dbReference type="Proteomes" id="UP000283895">
    <property type="component" value="Unassembled WGS sequence"/>
</dbReference>
<proteinExistence type="predicted"/>
<keyword evidence="5" id="KW-0539">Nucleus</keyword>
<dbReference type="PANTHER" id="PTHR47660">
    <property type="entry name" value="TRANSCRIPTION FACTOR WITH C2H2 AND ZN(2)-CYS(6) DNA BINDING DOMAIN (EUROFUNG)-RELATED-RELATED"/>
    <property type="match status" value="1"/>
</dbReference>
<dbReference type="PANTHER" id="PTHR47660:SF2">
    <property type="entry name" value="TRANSCRIPTION FACTOR WITH C2H2 AND ZN(2)-CYS(6) DNA BINDING DOMAIN (EUROFUNG)"/>
    <property type="match status" value="1"/>
</dbReference>
<evidence type="ECO:0000259" key="7">
    <source>
        <dbReference type="PROSITE" id="PS50048"/>
    </source>
</evidence>
<keyword evidence="2" id="KW-0862">Zinc</keyword>
<feature type="compositionally biased region" description="Low complexity" evidence="6">
    <location>
        <begin position="655"/>
        <end position="674"/>
    </location>
</feature>
<dbReference type="InterPro" id="IPR001138">
    <property type="entry name" value="Zn2Cys6_DnaBD"/>
</dbReference>
<accession>A0A423X3A9</accession>
<sequence>MYRDLLTRHEATHDRNARKSKPFIRRSDRAAKACEACASAKAKCDDQKPCGRCQSKKLICGSPFDRDAADPVMINNVEPAHIPMSESMEPPPFMPDVLGPDASMIGPISDDMVYFNPMHSFLQDMDFSMAWDTDLDAFSIPHFDVQEPSPRPSNTTDTSTTRKPSPRRTLRDPSRGHCAFKRSPWLWEPEKEDYVQQQKEGLRIDEQSISQTPAFGKLRPSHRLELGTHQRDQIFSIVLAQNKDPLKVPSFPSLDLLNYLLQAHFVQDDHQFDSWIHAASFKPEDTPPELLASLIASGAGFISVPAIWQFGLAVHEVARLGINDMFEKLNANTRNLKSLQAFMLCLEVGMWSGFKRKIEISESFIQPLLTMLRRAGTFSAPADSPSLLPLDSDSTEVLEAKLNIHLFTYNVQTSVSLQTTPLVSFSELSFSLPAARDLWRAPTAEAWRQIYYSKTSMPRPLPRLSETMHCVDTLDELEEFIDIELCYSAILHGYWGQIWGYREAVRFYASSKSGGSHRLWLKSQHQELYSDLCAFTTFIYSSNHPRPYSTHLTIVLELFLMILHVSPDELQRFAGKSGEEEARRAAVTLEENWANTSESRHAVWHAGQVIANARRLPPTSLRGFNANAVYFASLTLWIYGLFCSSPPDNCEEQDQSLLQPGGPQQQQQQIQQHHQVIPGRLATPGRGSSSSPAKFVLLDGEETRDTKAFLQFDRGVPALRPSLQGGTVEPLSDPGSVLSTARDVFRGNYPVRSEPLPPLVEGLVNLLGDLGNGVAGRVSRVHSGVQSRVVSRMGSEEH</sequence>
<evidence type="ECO:0000256" key="2">
    <source>
        <dbReference type="ARBA" id="ARBA00022833"/>
    </source>
</evidence>
<dbReference type="Pfam" id="PF00172">
    <property type="entry name" value="Zn_clus"/>
    <property type="match status" value="1"/>
</dbReference>
<dbReference type="GO" id="GO:0008270">
    <property type="term" value="F:zinc ion binding"/>
    <property type="evidence" value="ECO:0007669"/>
    <property type="project" value="InterPro"/>
</dbReference>
<dbReference type="CDD" id="cd00067">
    <property type="entry name" value="GAL4"/>
    <property type="match status" value="1"/>
</dbReference>
<dbReference type="AlphaFoldDB" id="A0A423X3A9"/>
<dbReference type="SUPFAM" id="SSF57701">
    <property type="entry name" value="Zn2/Cys6 DNA-binding domain"/>
    <property type="match status" value="1"/>
</dbReference>
<feature type="compositionally biased region" description="Basic and acidic residues" evidence="6">
    <location>
        <begin position="1"/>
        <end position="17"/>
    </location>
</feature>
<dbReference type="SMART" id="SM00066">
    <property type="entry name" value="GAL4"/>
    <property type="match status" value="1"/>
</dbReference>
<organism evidence="8 9">
    <name type="scientific">Cytospora schulzeri</name>
    <dbReference type="NCBI Taxonomy" id="448051"/>
    <lineage>
        <taxon>Eukaryota</taxon>
        <taxon>Fungi</taxon>
        <taxon>Dikarya</taxon>
        <taxon>Ascomycota</taxon>
        <taxon>Pezizomycotina</taxon>
        <taxon>Sordariomycetes</taxon>
        <taxon>Sordariomycetidae</taxon>
        <taxon>Diaporthales</taxon>
        <taxon>Cytosporaceae</taxon>
        <taxon>Cytospora</taxon>
    </lineage>
</organism>
<feature type="compositionally biased region" description="Low complexity" evidence="6">
    <location>
        <begin position="152"/>
        <end position="163"/>
    </location>
</feature>